<dbReference type="GO" id="GO:0015444">
    <property type="term" value="F:P-type magnesium transporter activity"/>
    <property type="evidence" value="ECO:0007669"/>
    <property type="project" value="UniProtKB-EC"/>
</dbReference>
<dbReference type="GO" id="GO:0016887">
    <property type="term" value="F:ATP hydrolysis activity"/>
    <property type="evidence" value="ECO:0007669"/>
    <property type="project" value="InterPro"/>
</dbReference>
<evidence type="ECO:0000256" key="13">
    <source>
        <dbReference type="ARBA" id="ARBA00022967"/>
    </source>
</evidence>
<dbReference type="InterPro" id="IPR044492">
    <property type="entry name" value="P_typ_ATPase_HD_dom"/>
</dbReference>
<evidence type="ECO:0000256" key="17">
    <source>
        <dbReference type="ARBA" id="ARBA00047295"/>
    </source>
</evidence>
<keyword evidence="12" id="KW-0460">Magnesium</keyword>
<keyword evidence="9 19" id="KW-0812">Transmembrane</keyword>
<evidence type="ECO:0000313" key="22">
    <source>
        <dbReference type="Proteomes" id="UP000309215"/>
    </source>
</evidence>
<dbReference type="NCBIfam" id="TIGR01494">
    <property type="entry name" value="ATPase_P-type"/>
    <property type="match status" value="2"/>
</dbReference>
<dbReference type="PROSITE" id="PS00154">
    <property type="entry name" value="ATPASE_E1_E2"/>
    <property type="match status" value="1"/>
</dbReference>
<dbReference type="Gene3D" id="3.40.1110.10">
    <property type="entry name" value="Calcium-transporting ATPase, cytoplasmic domain N"/>
    <property type="match status" value="1"/>
</dbReference>
<dbReference type="SFLD" id="SFLDG00002">
    <property type="entry name" value="C1.7:_P-type_atpase_like"/>
    <property type="match status" value="1"/>
</dbReference>
<dbReference type="Pfam" id="PF00690">
    <property type="entry name" value="Cation_ATPase_N"/>
    <property type="match status" value="1"/>
</dbReference>
<organism evidence="21 22">
    <name type="scientific">Polyangium fumosum</name>
    <dbReference type="NCBI Taxonomy" id="889272"/>
    <lineage>
        <taxon>Bacteria</taxon>
        <taxon>Pseudomonadati</taxon>
        <taxon>Myxococcota</taxon>
        <taxon>Polyangia</taxon>
        <taxon>Polyangiales</taxon>
        <taxon>Polyangiaceae</taxon>
        <taxon>Polyangium</taxon>
    </lineage>
</organism>
<dbReference type="InterPro" id="IPR006068">
    <property type="entry name" value="ATPase_P-typ_cation-transptr_C"/>
</dbReference>
<dbReference type="OrthoDB" id="9763278at2"/>
<evidence type="ECO:0000256" key="3">
    <source>
        <dbReference type="ARBA" id="ARBA00008746"/>
    </source>
</evidence>
<evidence type="ECO:0000256" key="12">
    <source>
        <dbReference type="ARBA" id="ARBA00022842"/>
    </source>
</evidence>
<feature type="transmembrane region" description="Helical" evidence="19">
    <location>
        <begin position="768"/>
        <end position="791"/>
    </location>
</feature>
<dbReference type="InterPro" id="IPR004014">
    <property type="entry name" value="ATPase_P-typ_cation-transptr_N"/>
</dbReference>
<evidence type="ECO:0000256" key="1">
    <source>
        <dbReference type="ARBA" id="ARBA00003954"/>
    </source>
</evidence>
<dbReference type="EC" id="7.2.2.14" evidence="4"/>
<feature type="transmembrane region" description="Helical" evidence="19">
    <location>
        <begin position="863"/>
        <end position="882"/>
    </location>
</feature>
<dbReference type="AlphaFoldDB" id="A0A4U1JHJ8"/>
<evidence type="ECO:0000256" key="19">
    <source>
        <dbReference type="SAM" id="Phobius"/>
    </source>
</evidence>
<feature type="compositionally biased region" description="Basic and acidic residues" evidence="18">
    <location>
        <begin position="35"/>
        <end position="45"/>
    </location>
</feature>
<evidence type="ECO:0000259" key="20">
    <source>
        <dbReference type="SMART" id="SM00831"/>
    </source>
</evidence>
<dbReference type="SUPFAM" id="SSF56784">
    <property type="entry name" value="HAD-like"/>
    <property type="match status" value="1"/>
</dbReference>
<dbReference type="Pfam" id="PF13246">
    <property type="entry name" value="Cation_ATPase"/>
    <property type="match status" value="1"/>
</dbReference>
<dbReference type="Pfam" id="PF00689">
    <property type="entry name" value="Cation_ATPase_C"/>
    <property type="match status" value="1"/>
</dbReference>
<evidence type="ECO:0000256" key="7">
    <source>
        <dbReference type="ARBA" id="ARBA00022519"/>
    </source>
</evidence>
<comment type="function">
    <text evidence="1">Mediates magnesium influx to the cytosol.</text>
</comment>
<protein>
    <recommendedName>
        <fullName evidence="5">Magnesium-transporting ATPase, P-type 1</fullName>
        <ecNumber evidence="4">7.2.2.14</ecNumber>
    </recommendedName>
    <alternativeName>
        <fullName evidence="16">Mg(2+) transport ATPase, P-type 1</fullName>
    </alternativeName>
</protein>
<feature type="transmembrane region" description="Helical" evidence="19">
    <location>
        <begin position="292"/>
        <end position="310"/>
    </location>
</feature>
<evidence type="ECO:0000256" key="16">
    <source>
        <dbReference type="ARBA" id="ARBA00029806"/>
    </source>
</evidence>
<evidence type="ECO:0000256" key="18">
    <source>
        <dbReference type="SAM" id="MobiDB-lite"/>
    </source>
</evidence>
<dbReference type="Gene3D" id="1.20.1110.10">
    <property type="entry name" value="Calcium-transporting ATPase, transmembrane domain"/>
    <property type="match status" value="1"/>
</dbReference>
<dbReference type="Proteomes" id="UP000309215">
    <property type="component" value="Unassembled WGS sequence"/>
</dbReference>
<dbReference type="GO" id="GO:0005886">
    <property type="term" value="C:plasma membrane"/>
    <property type="evidence" value="ECO:0007669"/>
    <property type="project" value="UniProtKB-SubCell"/>
</dbReference>
<dbReference type="InterPro" id="IPR023214">
    <property type="entry name" value="HAD_sf"/>
</dbReference>
<keyword evidence="22" id="KW-1185">Reference proteome</keyword>
<evidence type="ECO:0000256" key="8">
    <source>
        <dbReference type="ARBA" id="ARBA00022553"/>
    </source>
</evidence>
<feature type="domain" description="Cation-transporting P-type ATPase N-terminal" evidence="20">
    <location>
        <begin position="69"/>
        <end position="138"/>
    </location>
</feature>
<evidence type="ECO:0000256" key="9">
    <source>
        <dbReference type="ARBA" id="ARBA00022692"/>
    </source>
</evidence>
<feature type="transmembrane region" description="Helical" evidence="19">
    <location>
        <begin position="831"/>
        <end position="851"/>
    </location>
</feature>
<evidence type="ECO:0000256" key="14">
    <source>
        <dbReference type="ARBA" id="ARBA00022989"/>
    </source>
</evidence>
<accession>A0A4U1JHJ8</accession>
<dbReference type="NCBIfam" id="TIGR01524">
    <property type="entry name" value="ATPase-IIIB_Mg"/>
    <property type="match status" value="1"/>
</dbReference>
<evidence type="ECO:0000313" key="21">
    <source>
        <dbReference type="EMBL" id="TKD09958.1"/>
    </source>
</evidence>
<dbReference type="InterPro" id="IPR006415">
    <property type="entry name" value="P-type_ATPase_IIIB"/>
</dbReference>
<feature type="transmembrane region" description="Helical" evidence="19">
    <location>
        <begin position="797"/>
        <end position="819"/>
    </location>
</feature>
<dbReference type="InterPro" id="IPR008250">
    <property type="entry name" value="ATPase_P-typ_transduc_dom_A_sf"/>
</dbReference>
<feature type="region of interest" description="Disordered" evidence="18">
    <location>
        <begin position="1"/>
        <end position="87"/>
    </location>
</feature>
<dbReference type="InterPro" id="IPR036412">
    <property type="entry name" value="HAD-like_sf"/>
</dbReference>
<dbReference type="SMART" id="SM00831">
    <property type="entry name" value="Cation_ATPase_N"/>
    <property type="match status" value="1"/>
</dbReference>
<feature type="transmembrane region" description="Helical" evidence="19">
    <location>
        <begin position="141"/>
        <end position="158"/>
    </location>
</feature>
<evidence type="ECO:0000256" key="11">
    <source>
        <dbReference type="ARBA" id="ARBA00022840"/>
    </source>
</evidence>
<dbReference type="Gene3D" id="2.70.150.10">
    <property type="entry name" value="Calcium-transporting ATPase, cytoplasmic transduction domain A"/>
    <property type="match status" value="1"/>
</dbReference>
<name>A0A4U1JHJ8_9BACT</name>
<reference evidence="21 22" key="1">
    <citation type="submission" date="2019-04" db="EMBL/GenBank/DDBJ databases">
        <authorList>
            <person name="Li Y."/>
            <person name="Wang J."/>
        </authorList>
    </citation>
    <scope>NUCLEOTIDE SEQUENCE [LARGE SCALE GENOMIC DNA]</scope>
    <source>
        <strain evidence="21 22">DSM 14668</strain>
    </source>
</reference>
<keyword evidence="8" id="KW-0597">Phosphoprotein</keyword>
<evidence type="ECO:0000256" key="10">
    <source>
        <dbReference type="ARBA" id="ARBA00022741"/>
    </source>
</evidence>
<keyword evidence="11" id="KW-0067">ATP-binding</keyword>
<dbReference type="SFLD" id="SFLDF00027">
    <property type="entry name" value="p-type_atpase"/>
    <property type="match status" value="1"/>
</dbReference>
<comment type="similarity">
    <text evidence="3">Belongs to the cation transport ATPase (P-type) (TC 3.A.3) family. Type IIIB subfamily.</text>
</comment>
<dbReference type="PANTHER" id="PTHR42861">
    <property type="entry name" value="CALCIUM-TRANSPORTING ATPASE"/>
    <property type="match status" value="1"/>
</dbReference>
<keyword evidence="10" id="KW-0547">Nucleotide-binding</keyword>
<keyword evidence="13" id="KW-1278">Translocase</keyword>
<proteinExistence type="inferred from homology"/>
<comment type="caution">
    <text evidence="21">The sequence shown here is derived from an EMBL/GenBank/DDBJ whole genome shotgun (WGS) entry which is preliminary data.</text>
</comment>
<dbReference type="GO" id="GO:0005524">
    <property type="term" value="F:ATP binding"/>
    <property type="evidence" value="ECO:0007669"/>
    <property type="project" value="UniProtKB-KW"/>
</dbReference>
<feature type="transmembrane region" description="Helical" evidence="19">
    <location>
        <begin position="114"/>
        <end position="135"/>
    </location>
</feature>
<dbReference type="InterPro" id="IPR023298">
    <property type="entry name" value="ATPase_P-typ_TM_dom_sf"/>
</dbReference>
<gene>
    <name evidence="21" type="primary">mgtA</name>
    <name evidence="21" type="ORF">E8A74_10130</name>
</gene>
<keyword evidence="7" id="KW-0997">Cell inner membrane</keyword>
<keyword evidence="6" id="KW-1003">Cell membrane</keyword>
<dbReference type="InterPro" id="IPR018303">
    <property type="entry name" value="ATPase_P-typ_P_site"/>
</dbReference>
<sequence length="893" mass="97173">MARTARRAGPDGAGRAFRARRRPRTRLPLPRPRGRAVDGRYDGGAHRRSCISTELPRRRAGVSEAPRARGGARPRGGALSTDEGLSQAEASKRLASHGRNELLGGRRRAAIVEFLARFKNPLLLLLLAACVVSAVTGDLGSSTIIMIMVVLSVVLDFLQEHRAGRAVEALRKATRVHATVVRDGAPREVPIEEVVPGDVVLLAAGDLIPADGTLLEARDLFVNQALLTGEPYPVEKHPGPKTDEVFMGTSVLSGSGKAVITQTGTKTAVGKIGVALAGKPPPTAFELGTRSFGLLILRLAMWMVLFVLLVNLVRERTWLTSFLFALALAVGLTPELLPMVVSVTLARGALRMSKKKVLVKRLSAIHDLGSMDVLCTDKTGTLTEARIRLEKHLDPQGRDSPRTLELAYLNSHFESGLRSPLDEAILRHETVDVGGWEKLDEVPFDFERRRISVLVRRNGDTRLVVKGAFEEVLRVSTHYEGKGPEDVRPLDAAARRAFSERFEALGREGYRVLGIAWKAEAPACQHVVKGDEMELVFAGFAAFEDPPKESAGAALHALAGAGVSVVIVTGDNEHVATHVCQKLGIPVRGCLTGAELDKLDVHALGARVESVNLFCRLNPTQKNRVILALKKRGRVVGYLGDGINDAPSLHSADVGISVDSAVDVAKEAADILLLERDLSVVAEGIVEGRRTLGNILKYILMGTSSNFGNMFSMAGASLFLPFLPMLPAQILLNNFLYDLSELPIPTDRVDPDFVARPHRWDMPFIRRFMLVIGPVSSLFDFAAFALLLHLFQGDERLFQTGWFVESLATQVLVIFVIRTQGSALRGRPSRALFGTSLFVVALAVFLPFTSLGAKVGFAPLPPAFFLMLVPLVAAYLGTVEVVKRWFYRRFGWA</sequence>
<evidence type="ECO:0000256" key="15">
    <source>
        <dbReference type="ARBA" id="ARBA00023136"/>
    </source>
</evidence>
<dbReference type="EMBL" id="SSMQ01000008">
    <property type="protein sequence ID" value="TKD09958.1"/>
    <property type="molecule type" value="Genomic_DNA"/>
</dbReference>
<dbReference type="InterPro" id="IPR023299">
    <property type="entry name" value="ATPase_P-typ_cyto_dom_N"/>
</dbReference>
<keyword evidence="21" id="KW-0378">Hydrolase</keyword>
<dbReference type="PRINTS" id="PR01836">
    <property type="entry name" value="MGATPASE"/>
</dbReference>
<feature type="compositionally biased region" description="Low complexity" evidence="18">
    <location>
        <begin position="68"/>
        <end position="78"/>
    </location>
</feature>
<comment type="subcellular location">
    <subcellularLocation>
        <location evidence="2">Cell inner membrane</location>
        <topology evidence="2">Multi-pass membrane protein</topology>
    </subcellularLocation>
</comment>
<evidence type="ECO:0000256" key="5">
    <source>
        <dbReference type="ARBA" id="ARBA00013555"/>
    </source>
</evidence>
<dbReference type="SUPFAM" id="SSF81665">
    <property type="entry name" value="Calcium ATPase, transmembrane domain M"/>
    <property type="match status" value="1"/>
</dbReference>
<evidence type="ECO:0000256" key="4">
    <source>
        <dbReference type="ARBA" id="ARBA00012786"/>
    </source>
</evidence>
<evidence type="ECO:0000256" key="2">
    <source>
        <dbReference type="ARBA" id="ARBA00004429"/>
    </source>
</evidence>
<keyword evidence="14 19" id="KW-1133">Transmembrane helix</keyword>
<evidence type="ECO:0000256" key="6">
    <source>
        <dbReference type="ARBA" id="ARBA00022475"/>
    </source>
</evidence>
<keyword evidence="15 19" id="KW-0472">Membrane</keyword>
<feature type="transmembrane region" description="Helical" evidence="19">
    <location>
        <begin position="322"/>
        <end position="346"/>
    </location>
</feature>
<dbReference type="SUPFAM" id="SSF81653">
    <property type="entry name" value="Calcium ATPase, transduction domain A"/>
    <property type="match status" value="1"/>
</dbReference>
<comment type="catalytic activity">
    <reaction evidence="17">
        <text>Mg(2+)(out) + ATP + H2O = Mg(2+)(in) + ADP + phosphate + H(+)</text>
        <dbReference type="Rhea" id="RHEA:10260"/>
        <dbReference type="ChEBI" id="CHEBI:15377"/>
        <dbReference type="ChEBI" id="CHEBI:15378"/>
        <dbReference type="ChEBI" id="CHEBI:18420"/>
        <dbReference type="ChEBI" id="CHEBI:30616"/>
        <dbReference type="ChEBI" id="CHEBI:43474"/>
        <dbReference type="ChEBI" id="CHEBI:456216"/>
        <dbReference type="EC" id="7.2.2.14"/>
    </reaction>
</comment>
<dbReference type="SFLD" id="SFLDS00003">
    <property type="entry name" value="Haloacid_Dehalogenase"/>
    <property type="match status" value="1"/>
</dbReference>
<dbReference type="Gene3D" id="3.40.50.1000">
    <property type="entry name" value="HAD superfamily/HAD-like"/>
    <property type="match status" value="1"/>
</dbReference>
<dbReference type="Pfam" id="PF00122">
    <property type="entry name" value="E1-E2_ATPase"/>
    <property type="match status" value="1"/>
</dbReference>
<dbReference type="InterPro" id="IPR001757">
    <property type="entry name" value="P_typ_ATPase"/>
</dbReference>
<dbReference type="InterPro" id="IPR059000">
    <property type="entry name" value="ATPase_P-type_domA"/>
</dbReference>